<comment type="caution">
    <text evidence="2">The sequence shown here is derived from an EMBL/GenBank/DDBJ whole genome shotgun (WGS) entry which is preliminary data.</text>
</comment>
<dbReference type="PANTHER" id="PTHR39174:SF1">
    <property type="entry name" value="INNER MEMBRANE PROTEIN"/>
    <property type="match status" value="1"/>
</dbReference>
<proteinExistence type="predicted"/>
<feature type="transmembrane region" description="Helical" evidence="1">
    <location>
        <begin position="57"/>
        <end position="81"/>
    </location>
</feature>
<reference evidence="2 3" key="1">
    <citation type="submission" date="2019-08" db="EMBL/GenBank/DDBJ databases">
        <title>Calorimonas adulescens gen. nov., sp. nov., an anaerobic thermophilic bacterium from Sakhalin hot spring.</title>
        <authorList>
            <person name="Khomyakova M.A."/>
            <person name="Merkel A.Y."/>
            <person name="Novikov A."/>
            <person name="Bonch-Osmolovskaya E.A."/>
            <person name="Slobodkin A.I."/>
        </authorList>
    </citation>
    <scope>NUCLEOTIDE SEQUENCE [LARGE SCALE GENOMIC DNA]</scope>
    <source>
        <strain evidence="2 3">A05MB</strain>
    </source>
</reference>
<dbReference type="Proteomes" id="UP000322976">
    <property type="component" value="Unassembled WGS sequence"/>
</dbReference>
<organism evidence="2 3">
    <name type="scientific">Calorimonas adulescens</name>
    <dbReference type="NCBI Taxonomy" id="2606906"/>
    <lineage>
        <taxon>Bacteria</taxon>
        <taxon>Bacillati</taxon>
        <taxon>Bacillota</taxon>
        <taxon>Clostridia</taxon>
        <taxon>Thermoanaerobacterales</taxon>
        <taxon>Thermoanaerobacteraceae</taxon>
        <taxon>Calorimonas</taxon>
    </lineage>
</organism>
<keyword evidence="1" id="KW-0812">Transmembrane</keyword>
<sequence length="99" mass="11687">MEKKTFKEDPRYRQTNKETLSMVILLIANIIWWYVFAYGLGSRPPEEYTYIMGFPAWFFWSCIVSFVLFSILVWIVVSVVFKDIPLDSFEDEKKGGKGK</sequence>
<name>A0A5D8QF03_9THEO</name>
<evidence type="ECO:0000256" key="1">
    <source>
        <dbReference type="SAM" id="Phobius"/>
    </source>
</evidence>
<feature type="transmembrane region" description="Helical" evidence="1">
    <location>
        <begin position="20"/>
        <end position="37"/>
    </location>
</feature>
<dbReference type="AlphaFoldDB" id="A0A5D8QF03"/>
<keyword evidence="3" id="KW-1185">Reference proteome</keyword>
<dbReference type="Pfam" id="PF06196">
    <property type="entry name" value="DUF997"/>
    <property type="match status" value="1"/>
</dbReference>
<dbReference type="InterPro" id="IPR010398">
    <property type="entry name" value="DUF997"/>
</dbReference>
<evidence type="ECO:0000313" key="2">
    <source>
        <dbReference type="EMBL" id="TZE82764.1"/>
    </source>
</evidence>
<evidence type="ECO:0000313" key="3">
    <source>
        <dbReference type="Proteomes" id="UP000322976"/>
    </source>
</evidence>
<accession>A0A5D8QF03</accession>
<keyword evidence="1" id="KW-1133">Transmembrane helix</keyword>
<dbReference type="PANTHER" id="PTHR39174">
    <property type="entry name" value="INNER MEMBRANE PROTEIN-RELATED"/>
    <property type="match status" value="1"/>
</dbReference>
<protein>
    <submittedName>
        <fullName evidence="2">DUF997 family protein</fullName>
    </submittedName>
</protein>
<keyword evidence="1" id="KW-0472">Membrane</keyword>
<dbReference type="RefSeq" id="WP_149544677.1">
    <property type="nucleotide sequence ID" value="NZ_VTPS01000004.1"/>
</dbReference>
<dbReference type="EMBL" id="VTPS01000004">
    <property type="protein sequence ID" value="TZE82764.1"/>
    <property type="molecule type" value="Genomic_DNA"/>
</dbReference>
<gene>
    <name evidence="2" type="ORF">FWJ32_03960</name>
</gene>